<protein>
    <recommendedName>
        <fullName evidence="3">YbjN domain-containing protein</fullName>
    </recommendedName>
</protein>
<keyword evidence="2" id="KW-1185">Reference proteome</keyword>
<dbReference type="AlphaFoldDB" id="S9RVG9"/>
<organism evidence="1 2">
    <name type="scientific">Salipiger mucosus DSM 16094</name>
    <dbReference type="NCBI Taxonomy" id="1123237"/>
    <lineage>
        <taxon>Bacteria</taxon>
        <taxon>Pseudomonadati</taxon>
        <taxon>Pseudomonadota</taxon>
        <taxon>Alphaproteobacteria</taxon>
        <taxon>Rhodobacterales</taxon>
        <taxon>Roseobacteraceae</taxon>
        <taxon>Salipiger</taxon>
    </lineage>
</organism>
<name>S9RVG9_9RHOB</name>
<dbReference type="Pfam" id="PF10722">
    <property type="entry name" value="YbjN"/>
    <property type="match status" value="1"/>
</dbReference>
<dbReference type="Proteomes" id="UP000015347">
    <property type="component" value="Unassembled WGS sequence"/>
</dbReference>
<sequence length="175" mass="19716">MMTENEDKAAVQDEYEIGRYKSGPKILQSITLPVMENLLVSFDCSVSWPDEPDIPPFMRVETSGGVTFNVNVIDADDEFVEKIDDPGRLVTMGANFDIQDETRPSIDLLDLANKWNASVFNSTACVQEGRLCLDYTILGQGIVSTQFVAQLQEWFEIISDFIRFVFEECGLPDRS</sequence>
<evidence type="ECO:0008006" key="3">
    <source>
        <dbReference type="Google" id="ProtNLM"/>
    </source>
</evidence>
<proteinExistence type="predicted"/>
<reference evidence="2" key="1">
    <citation type="journal article" date="2014" name="Stand. Genomic Sci.">
        <title>Genome sequence of the exopolysaccharide-producing Salipiger mucosus type strain (DSM 16094(T)), a moderately halophilic member of the Roseobacter clade.</title>
        <authorList>
            <person name="Riedel T."/>
            <person name="Spring S."/>
            <person name="Fiebig A."/>
            <person name="Petersen J."/>
            <person name="Kyrpides N.C."/>
            <person name="Goker M."/>
            <person name="Klenk H.P."/>
        </authorList>
    </citation>
    <scope>NUCLEOTIDE SEQUENCE [LARGE SCALE GENOMIC DNA]</scope>
    <source>
        <strain evidence="2">DSM 16094</strain>
    </source>
</reference>
<dbReference type="RefSeq" id="WP_020040078.1">
    <property type="nucleotide sequence ID" value="NZ_KE557281.1"/>
</dbReference>
<dbReference type="HOGENOM" id="CLU_1531479_0_0_5"/>
<dbReference type="InterPro" id="IPR019660">
    <property type="entry name" value="Put_sensory_transdc_reg_YbjN"/>
</dbReference>
<gene>
    <name evidence="1" type="ORF">Salmuc_03296</name>
</gene>
<comment type="caution">
    <text evidence="1">The sequence shown here is derived from an EMBL/GenBank/DDBJ whole genome shotgun (WGS) entry which is preliminary data.</text>
</comment>
<accession>S9RVG9</accession>
<dbReference type="STRING" id="1123237.Salmuc_03296"/>
<evidence type="ECO:0000313" key="1">
    <source>
        <dbReference type="EMBL" id="EPX77974.1"/>
    </source>
</evidence>
<evidence type="ECO:0000313" key="2">
    <source>
        <dbReference type="Proteomes" id="UP000015347"/>
    </source>
</evidence>
<dbReference type="EMBL" id="APVH01000042">
    <property type="protein sequence ID" value="EPX77974.1"/>
    <property type="molecule type" value="Genomic_DNA"/>
</dbReference>